<evidence type="ECO:0000256" key="5">
    <source>
        <dbReference type="SAM" id="MobiDB-lite"/>
    </source>
</evidence>
<dbReference type="InterPro" id="IPR036390">
    <property type="entry name" value="WH_DNA-bd_sf"/>
</dbReference>
<evidence type="ECO:0000313" key="9">
    <source>
        <dbReference type="Proteomes" id="UP001187682"/>
    </source>
</evidence>
<dbReference type="InterPro" id="IPR045180">
    <property type="entry name" value="La_dom_prot"/>
</dbReference>
<proteinExistence type="predicted"/>
<evidence type="ECO:0000256" key="3">
    <source>
        <dbReference type="ARBA" id="ARBA00023242"/>
    </source>
</evidence>
<dbReference type="GO" id="GO:0006396">
    <property type="term" value="P:RNA processing"/>
    <property type="evidence" value="ECO:0007669"/>
    <property type="project" value="InterPro"/>
</dbReference>
<dbReference type="InterPro" id="IPR036388">
    <property type="entry name" value="WH-like_DNA-bd_sf"/>
</dbReference>
<keyword evidence="2 4" id="KW-0694">RNA-binding</keyword>
<accession>A0AAE8MR27</accession>
<feature type="compositionally biased region" description="Basic residues" evidence="5">
    <location>
        <begin position="305"/>
        <end position="320"/>
    </location>
</feature>
<sequence>MSEEVKTAAPVEAAAPAAEVAATTTTTQEAEATPAAAAVTTEAVPAAATTEGSKTFAKNVKSDPNELPVTDDPALIRGQVEYYFGDSNLPRDKFMWESTGGEENKPVSLKTICSFKRMRRFQPYESVVAALRESNELDISGEEGKEELKRKRPYKSSSERKKKQEAATLYVKGFGEEVATTQFDIEAFFAQHGPVNYIKLRRSPEKVFKGSVFVEFPDEEAAKKFAEDAPKWKDQELKIMTKHDYCEEKSQLIREGKLQPSSSSRPFFEGRGDASRGRGGGRGGFNKGANFQKKGQDGRDGGFRGRGRGGRGGRGRGRGRGGRDGGRDERKEAKDQEAPKPHNANDVKPRINVSEAPKTAESNGKRAREDDGGAGQPPAKKVDVATS</sequence>
<protein>
    <submittedName>
        <fullName evidence="8">Related to RNA-binding protein La1</fullName>
    </submittedName>
</protein>
<feature type="compositionally biased region" description="Basic and acidic residues" evidence="5">
    <location>
        <begin position="294"/>
        <end position="303"/>
    </location>
</feature>
<dbReference type="Gene3D" id="1.10.10.10">
    <property type="entry name" value="Winged helix-like DNA-binding domain superfamily/Winged helix DNA-binding domain"/>
    <property type="match status" value="1"/>
</dbReference>
<dbReference type="SMART" id="SM00360">
    <property type="entry name" value="RRM"/>
    <property type="match status" value="1"/>
</dbReference>
<dbReference type="SMART" id="SM00715">
    <property type="entry name" value="LA"/>
    <property type="match status" value="1"/>
</dbReference>
<feature type="region of interest" description="Disordered" evidence="5">
    <location>
        <begin position="251"/>
        <end position="387"/>
    </location>
</feature>
<dbReference type="InterPro" id="IPR002344">
    <property type="entry name" value="Lupus_La"/>
</dbReference>
<dbReference type="PANTHER" id="PTHR22792">
    <property type="entry name" value="LUPUS LA PROTEIN-RELATED"/>
    <property type="match status" value="1"/>
</dbReference>
<feature type="compositionally biased region" description="Low complexity" evidence="5">
    <location>
        <begin position="7"/>
        <end position="37"/>
    </location>
</feature>
<dbReference type="PROSITE" id="PS50102">
    <property type="entry name" value="RRM"/>
    <property type="match status" value="1"/>
</dbReference>
<dbReference type="InterPro" id="IPR006630">
    <property type="entry name" value="La_HTH"/>
</dbReference>
<dbReference type="GO" id="GO:0005634">
    <property type="term" value="C:nucleus"/>
    <property type="evidence" value="ECO:0007669"/>
    <property type="project" value="UniProtKB-SubCell"/>
</dbReference>
<feature type="domain" description="RRM" evidence="6">
    <location>
        <begin position="167"/>
        <end position="244"/>
    </location>
</feature>
<dbReference type="CDD" id="cd12291">
    <property type="entry name" value="RRM1_La"/>
    <property type="match status" value="1"/>
</dbReference>
<dbReference type="PANTHER" id="PTHR22792:SF140">
    <property type="entry name" value="ACHILLES, ISOFORM A"/>
    <property type="match status" value="1"/>
</dbReference>
<dbReference type="GO" id="GO:0003729">
    <property type="term" value="F:mRNA binding"/>
    <property type="evidence" value="ECO:0007669"/>
    <property type="project" value="TreeGrafter"/>
</dbReference>
<evidence type="ECO:0000256" key="4">
    <source>
        <dbReference type="PROSITE-ProRule" id="PRU00332"/>
    </source>
</evidence>
<name>A0AAE8MR27_9PEZI</name>
<organism evidence="8 9">
    <name type="scientific">Cephalotrichum gorgonifer</name>
    <dbReference type="NCBI Taxonomy" id="2041049"/>
    <lineage>
        <taxon>Eukaryota</taxon>
        <taxon>Fungi</taxon>
        <taxon>Dikarya</taxon>
        <taxon>Ascomycota</taxon>
        <taxon>Pezizomycotina</taxon>
        <taxon>Sordariomycetes</taxon>
        <taxon>Hypocreomycetidae</taxon>
        <taxon>Microascales</taxon>
        <taxon>Microascaceae</taxon>
        <taxon>Cephalotrichum</taxon>
    </lineage>
</organism>
<evidence type="ECO:0000256" key="1">
    <source>
        <dbReference type="ARBA" id="ARBA00004123"/>
    </source>
</evidence>
<feature type="compositionally biased region" description="Gly residues" evidence="5">
    <location>
        <begin position="277"/>
        <end position="286"/>
    </location>
</feature>
<evidence type="ECO:0000259" key="7">
    <source>
        <dbReference type="PROSITE" id="PS50961"/>
    </source>
</evidence>
<reference evidence="8" key="1">
    <citation type="submission" date="2018-03" db="EMBL/GenBank/DDBJ databases">
        <authorList>
            <person name="Guldener U."/>
        </authorList>
    </citation>
    <scope>NUCLEOTIDE SEQUENCE</scope>
</reference>
<comment type="subcellular location">
    <subcellularLocation>
        <location evidence="1">Nucleus</location>
    </subcellularLocation>
</comment>
<dbReference type="GO" id="GO:1990904">
    <property type="term" value="C:ribonucleoprotein complex"/>
    <property type="evidence" value="ECO:0007669"/>
    <property type="project" value="InterPro"/>
</dbReference>
<dbReference type="Pfam" id="PF00076">
    <property type="entry name" value="RRM_1"/>
    <property type="match status" value="1"/>
</dbReference>
<keyword evidence="3" id="KW-0539">Nucleus</keyword>
<dbReference type="EMBL" id="ONZQ02000002">
    <property type="protein sequence ID" value="SPN98460.1"/>
    <property type="molecule type" value="Genomic_DNA"/>
</dbReference>
<dbReference type="PRINTS" id="PR00302">
    <property type="entry name" value="LUPUSLA"/>
</dbReference>
<dbReference type="AlphaFoldDB" id="A0AAE8MR27"/>
<keyword evidence="9" id="KW-1185">Reference proteome</keyword>
<dbReference type="SUPFAM" id="SSF46785">
    <property type="entry name" value="Winged helix' DNA-binding domain"/>
    <property type="match status" value="1"/>
</dbReference>
<feature type="compositionally biased region" description="Basic and acidic residues" evidence="5">
    <location>
        <begin position="321"/>
        <end position="349"/>
    </location>
</feature>
<dbReference type="InterPro" id="IPR012677">
    <property type="entry name" value="Nucleotide-bd_a/b_plait_sf"/>
</dbReference>
<dbReference type="Proteomes" id="UP001187682">
    <property type="component" value="Unassembled WGS sequence"/>
</dbReference>
<feature type="domain" description="HTH La-type RNA-binding" evidence="7">
    <location>
        <begin position="66"/>
        <end position="156"/>
    </location>
</feature>
<dbReference type="Gene3D" id="3.30.70.330">
    <property type="match status" value="1"/>
</dbReference>
<evidence type="ECO:0000313" key="8">
    <source>
        <dbReference type="EMBL" id="SPN98460.1"/>
    </source>
</evidence>
<gene>
    <name evidence="8" type="ORF">DNG_01504</name>
</gene>
<feature type="region of interest" description="Disordered" evidence="5">
    <location>
        <begin position="1"/>
        <end position="37"/>
    </location>
</feature>
<dbReference type="PROSITE" id="PS50961">
    <property type="entry name" value="HTH_LA"/>
    <property type="match status" value="1"/>
</dbReference>
<dbReference type="Pfam" id="PF05383">
    <property type="entry name" value="La"/>
    <property type="match status" value="1"/>
</dbReference>
<dbReference type="InterPro" id="IPR000504">
    <property type="entry name" value="RRM_dom"/>
</dbReference>
<evidence type="ECO:0000256" key="2">
    <source>
        <dbReference type="ARBA" id="ARBA00022884"/>
    </source>
</evidence>
<comment type="caution">
    <text evidence="8">The sequence shown here is derived from an EMBL/GenBank/DDBJ whole genome shotgun (WGS) entry which is preliminary data.</text>
</comment>
<evidence type="ECO:0000259" key="6">
    <source>
        <dbReference type="PROSITE" id="PS50102"/>
    </source>
</evidence>
<dbReference type="InterPro" id="IPR035979">
    <property type="entry name" value="RBD_domain_sf"/>
</dbReference>
<dbReference type="SUPFAM" id="SSF54928">
    <property type="entry name" value="RNA-binding domain, RBD"/>
    <property type="match status" value="1"/>
</dbReference>